<dbReference type="CDD" id="cd10719">
    <property type="entry name" value="DnaJ_zf"/>
    <property type="match status" value="1"/>
</dbReference>
<dbReference type="PANTHER" id="PTHR43096:SF48">
    <property type="entry name" value="CHAPERONE PROTEIN DNAJ"/>
    <property type="match status" value="1"/>
</dbReference>
<dbReference type="Pfam" id="PF00684">
    <property type="entry name" value="DnaJ_CXXCXGXG"/>
    <property type="match status" value="1"/>
</dbReference>
<dbReference type="Pfam" id="PF01556">
    <property type="entry name" value="DnaJ_C"/>
    <property type="match status" value="1"/>
</dbReference>
<keyword evidence="2 9" id="KW-0235">DNA replication</keyword>
<reference evidence="13 14" key="1">
    <citation type="submission" date="2016-10" db="EMBL/GenBank/DDBJ databases">
        <title>Rodentibacter gen. nov. and new species.</title>
        <authorList>
            <person name="Christensen H."/>
        </authorList>
    </citation>
    <scope>NUCLEOTIDE SEQUENCE [LARGE SCALE GENOMIC DNA]</scope>
    <source>
        <strain evidence="13 14">1998236014</strain>
    </source>
</reference>
<feature type="repeat" description="CXXCXGXG motif" evidence="9">
    <location>
        <begin position="187"/>
        <end position="194"/>
    </location>
</feature>
<comment type="similarity">
    <text evidence="9">Belongs to the DnaJ family.</text>
</comment>
<evidence type="ECO:0000256" key="2">
    <source>
        <dbReference type="ARBA" id="ARBA00022705"/>
    </source>
</evidence>
<dbReference type="InterPro" id="IPR008971">
    <property type="entry name" value="HSP40/DnaJ_pept-bd"/>
</dbReference>
<dbReference type="SUPFAM" id="SSF57938">
    <property type="entry name" value="DnaJ/Hsp40 cysteine-rich domain"/>
    <property type="match status" value="1"/>
</dbReference>
<dbReference type="CDD" id="cd06257">
    <property type="entry name" value="DnaJ"/>
    <property type="match status" value="1"/>
</dbReference>
<dbReference type="PROSITE" id="PS00636">
    <property type="entry name" value="DNAJ_1"/>
    <property type="match status" value="1"/>
</dbReference>
<dbReference type="EMBL" id="MLAA01000006">
    <property type="protein sequence ID" value="OOF70868.1"/>
    <property type="molecule type" value="Genomic_DNA"/>
</dbReference>
<proteinExistence type="inferred from homology"/>
<gene>
    <name evidence="9" type="primary">dnaJ</name>
    <name evidence="13" type="ORF">BKG89_02295</name>
</gene>
<dbReference type="CDD" id="cd10747">
    <property type="entry name" value="DnaJ_C"/>
    <property type="match status" value="1"/>
</dbReference>
<dbReference type="Gene3D" id="2.10.230.10">
    <property type="entry name" value="Heat shock protein DnaJ, cysteine-rich domain"/>
    <property type="match status" value="1"/>
</dbReference>
<dbReference type="PROSITE" id="PS50076">
    <property type="entry name" value="DNAJ_2"/>
    <property type="match status" value="1"/>
</dbReference>
<keyword evidence="5 9" id="KW-0863">Zinc-finger</keyword>
<keyword evidence="14" id="KW-1185">Reference proteome</keyword>
<evidence type="ECO:0000259" key="12">
    <source>
        <dbReference type="PROSITE" id="PS51188"/>
    </source>
</evidence>
<feature type="repeat" description="CXXCXGXG motif" evidence="9">
    <location>
        <begin position="165"/>
        <end position="172"/>
    </location>
</feature>
<comment type="domain">
    <text evidence="9">The J domain is necessary and sufficient to stimulate DnaK ATPase activity. Zinc center 1 plays an important role in the autonomous, DnaK-independent chaperone activity of DnaJ. Zinc center 2 is essential for interaction with DnaK and for DnaJ activity.</text>
</comment>
<keyword evidence="4 9" id="KW-0677">Repeat</keyword>
<feature type="binding site" evidence="9">
    <location>
        <position position="187"/>
    </location>
    <ligand>
        <name>Zn(2+)</name>
        <dbReference type="ChEBI" id="CHEBI:29105"/>
        <label>2</label>
    </ligand>
</feature>
<feature type="binding site" evidence="9">
    <location>
        <position position="204"/>
    </location>
    <ligand>
        <name>Zn(2+)</name>
        <dbReference type="ChEBI" id="CHEBI:29105"/>
        <label>1</label>
    </ligand>
</feature>
<keyword evidence="7 9" id="KW-0346">Stress response</keyword>
<dbReference type="InterPro" id="IPR002939">
    <property type="entry name" value="DnaJ_C"/>
</dbReference>
<dbReference type="InterPro" id="IPR018253">
    <property type="entry name" value="DnaJ_domain_CS"/>
</dbReference>
<dbReference type="RefSeq" id="WP_077462578.1">
    <property type="nucleotide sequence ID" value="NZ_MLAA01000006.1"/>
</dbReference>
<dbReference type="InterPro" id="IPR036869">
    <property type="entry name" value="J_dom_sf"/>
</dbReference>
<feature type="binding site" evidence="9">
    <location>
        <position position="190"/>
    </location>
    <ligand>
        <name>Zn(2+)</name>
        <dbReference type="ChEBI" id="CHEBI:29105"/>
        <label>2</label>
    </ligand>
</feature>
<evidence type="ECO:0000256" key="5">
    <source>
        <dbReference type="ARBA" id="ARBA00022771"/>
    </source>
</evidence>
<keyword evidence="3 9" id="KW-0479">Metal-binding</keyword>
<dbReference type="Pfam" id="PF00226">
    <property type="entry name" value="DnaJ"/>
    <property type="match status" value="1"/>
</dbReference>
<comment type="caution">
    <text evidence="13">The sequence shown here is derived from an EMBL/GenBank/DDBJ whole genome shotgun (WGS) entry which is preliminary data.</text>
</comment>
<dbReference type="InterPro" id="IPR012724">
    <property type="entry name" value="DnaJ"/>
</dbReference>
<feature type="binding site" evidence="9">
    <location>
        <position position="151"/>
    </location>
    <ligand>
        <name>Zn(2+)</name>
        <dbReference type="ChEBI" id="CHEBI:29105"/>
        <label>1</label>
    </ligand>
</feature>
<evidence type="ECO:0000256" key="6">
    <source>
        <dbReference type="ARBA" id="ARBA00022833"/>
    </source>
</evidence>
<evidence type="ECO:0000313" key="13">
    <source>
        <dbReference type="EMBL" id="OOF70868.1"/>
    </source>
</evidence>
<feature type="zinc finger region" description="CR-type" evidence="10">
    <location>
        <begin position="135"/>
        <end position="213"/>
    </location>
</feature>
<evidence type="ECO:0000256" key="9">
    <source>
        <dbReference type="HAMAP-Rule" id="MF_01152"/>
    </source>
</evidence>
<dbReference type="SMART" id="SM00271">
    <property type="entry name" value="DnaJ"/>
    <property type="match status" value="1"/>
</dbReference>
<feature type="domain" description="CR-type" evidence="12">
    <location>
        <begin position="135"/>
        <end position="213"/>
    </location>
</feature>
<keyword evidence="1 9" id="KW-0963">Cytoplasm</keyword>
<evidence type="ECO:0000256" key="3">
    <source>
        <dbReference type="ARBA" id="ARBA00022723"/>
    </source>
</evidence>
<evidence type="ECO:0000256" key="10">
    <source>
        <dbReference type="PROSITE-ProRule" id="PRU00546"/>
    </source>
</evidence>
<keyword evidence="8 9" id="KW-0143">Chaperone</keyword>
<dbReference type="HAMAP" id="MF_01152">
    <property type="entry name" value="DnaJ"/>
    <property type="match status" value="1"/>
</dbReference>
<evidence type="ECO:0000256" key="1">
    <source>
        <dbReference type="ARBA" id="ARBA00022490"/>
    </source>
</evidence>
<organism evidence="13 14">
    <name type="scientific">Rodentibacter caecimuris</name>
    <dbReference type="NCBI Taxonomy" id="1796644"/>
    <lineage>
        <taxon>Bacteria</taxon>
        <taxon>Pseudomonadati</taxon>
        <taxon>Pseudomonadota</taxon>
        <taxon>Gammaproteobacteria</taxon>
        <taxon>Pasteurellales</taxon>
        <taxon>Pasteurellaceae</taxon>
        <taxon>Rodentibacter</taxon>
    </lineage>
</organism>
<feature type="binding site" evidence="9">
    <location>
        <position position="168"/>
    </location>
    <ligand>
        <name>Zn(2+)</name>
        <dbReference type="ChEBI" id="CHEBI:29105"/>
        <label>2</label>
    </ligand>
</feature>
<comment type="subunit">
    <text evidence="9">Homodimer.</text>
</comment>
<evidence type="ECO:0000256" key="8">
    <source>
        <dbReference type="ARBA" id="ARBA00023186"/>
    </source>
</evidence>
<dbReference type="PRINTS" id="PR00625">
    <property type="entry name" value="JDOMAIN"/>
</dbReference>
<dbReference type="InterPro" id="IPR001623">
    <property type="entry name" value="DnaJ_domain"/>
</dbReference>
<dbReference type="NCBIfam" id="TIGR02349">
    <property type="entry name" value="DnaJ_bact"/>
    <property type="match status" value="1"/>
</dbReference>
<evidence type="ECO:0000313" key="14">
    <source>
        <dbReference type="Proteomes" id="UP000188820"/>
    </source>
</evidence>
<accession>A0ABX3KZX8</accession>
<feature type="binding site" evidence="9">
    <location>
        <position position="201"/>
    </location>
    <ligand>
        <name>Zn(2+)</name>
        <dbReference type="ChEBI" id="CHEBI:29105"/>
        <label>1</label>
    </ligand>
</feature>
<feature type="repeat" description="CXXCXGXG motif" evidence="9">
    <location>
        <begin position="201"/>
        <end position="208"/>
    </location>
</feature>
<feature type="binding site" evidence="9">
    <location>
        <position position="148"/>
    </location>
    <ligand>
        <name>Zn(2+)</name>
        <dbReference type="ChEBI" id="CHEBI:29105"/>
        <label>1</label>
    </ligand>
</feature>
<protein>
    <recommendedName>
        <fullName evidence="9">Chaperone protein DnaJ</fullName>
    </recommendedName>
</protein>
<dbReference type="Gene3D" id="2.60.260.20">
    <property type="entry name" value="Urease metallochaperone UreE, N-terminal domain"/>
    <property type="match status" value="2"/>
</dbReference>
<feature type="binding site" evidence="9">
    <location>
        <position position="165"/>
    </location>
    <ligand>
        <name>Zn(2+)</name>
        <dbReference type="ChEBI" id="CHEBI:29105"/>
        <label>2</label>
    </ligand>
</feature>
<comment type="function">
    <text evidence="9">Participates actively in the response to hyperosmotic and heat shock by preventing the aggregation of stress-denatured proteins and by disaggregating proteins, also in an autonomous, DnaK-independent fashion. Unfolded proteins bind initially to DnaJ; upon interaction with the DnaJ-bound protein, DnaK hydrolyzes its bound ATP, resulting in the formation of a stable complex. GrpE releases ADP from DnaK; ATP binding to DnaK triggers the release of the substrate protein, thus completing the reaction cycle. Several rounds of ATP-dependent interactions between DnaJ, DnaK and GrpE are required for fully efficient folding. Also involved, together with DnaK and GrpE, in the DNA replication of plasmids through activation of initiation proteins.</text>
</comment>
<dbReference type="Proteomes" id="UP000188820">
    <property type="component" value="Unassembled WGS sequence"/>
</dbReference>
<dbReference type="Gene3D" id="1.10.287.110">
    <property type="entry name" value="DnaJ domain"/>
    <property type="match status" value="1"/>
</dbReference>
<evidence type="ECO:0000259" key="11">
    <source>
        <dbReference type="PROSITE" id="PS50076"/>
    </source>
</evidence>
<name>A0ABX3KZX8_9PAST</name>
<dbReference type="PROSITE" id="PS51188">
    <property type="entry name" value="ZF_CR"/>
    <property type="match status" value="1"/>
</dbReference>
<evidence type="ECO:0000256" key="4">
    <source>
        <dbReference type="ARBA" id="ARBA00022737"/>
    </source>
</evidence>
<feature type="domain" description="J" evidence="11">
    <location>
        <begin position="5"/>
        <end position="70"/>
    </location>
</feature>
<dbReference type="SUPFAM" id="SSF46565">
    <property type="entry name" value="Chaperone J-domain"/>
    <property type="match status" value="1"/>
</dbReference>
<keyword evidence="6 9" id="KW-0862">Zinc</keyword>
<comment type="cofactor">
    <cofactor evidence="9">
        <name>Zn(2+)</name>
        <dbReference type="ChEBI" id="CHEBI:29105"/>
    </cofactor>
    <text evidence="9">Binds 2 Zn(2+) ions per monomer.</text>
</comment>
<dbReference type="NCBIfam" id="NF008035">
    <property type="entry name" value="PRK10767.1"/>
    <property type="match status" value="1"/>
</dbReference>
<dbReference type="SUPFAM" id="SSF49493">
    <property type="entry name" value="HSP40/DnaJ peptide-binding domain"/>
    <property type="match status" value="2"/>
</dbReference>
<feature type="repeat" description="CXXCXGXG motif" evidence="9">
    <location>
        <begin position="148"/>
        <end position="155"/>
    </location>
</feature>
<comment type="subcellular location">
    <subcellularLocation>
        <location evidence="9">Cytoplasm</location>
    </subcellularLocation>
</comment>
<sequence>MAKQDYYELLGIQKGADDKEIKRAYKKLAMQYHPDRTKGDKAKEEKFKEIQEAYEVLGDKEKRAAYDQYGHAAFEQGGFGGGGFNGGFGGADFGDIFGDMFGDIFGGGGRGRQRVVRGEDLRYDIEISLEEAVKGTTKDIQINTLAQCDSCNGSGAEKGSKVEACSTCHGAGRVRRQQGFFVTEQVCPTCHGSGKKIENPCKKCHGEGRIHKKKNLSVKIPPGVDTGNQLRLSGEGAAGENGAPAGDLYVVIHVKDHEIFERDGANLYCEVPISFTMAALGGEIEVPTLDGRLKVKIPEETQTGKLLRLRGKGIVSARAGYVGDLICKIVVETPIKLNEEQKELLKKLEESLEGKTKHRPKSSSFLDGVKKFFDNLGK</sequence>
<dbReference type="PANTHER" id="PTHR43096">
    <property type="entry name" value="DNAJ HOMOLOG 1, MITOCHONDRIAL-RELATED"/>
    <property type="match status" value="1"/>
</dbReference>
<dbReference type="InterPro" id="IPR036410">
    <property type="entry name" value="HSP_DnaJ_Cys-rich_dom_sf"/>
</dbReference>
<evidence type="ECO:0000256" key="7">
    <source>
        <dbReference type="ARBA" id="ARBA00023016"/>
    </source>
</evidence>
<dbReference type="InterPro" id="IPR001305">
    <property type="entry name" value="HSP_DnaJ_Cys-rich_dom"/>
</dbReference>